<feature type="compositionally biased region" description="Basic and acidic residues" evidence="1">
    <location>
        <begin position="374"/>
        <end position="390"/>
    </location>
</feature>
<organism evidence="2 3">
    <name type="scientific">Limulus polyphemus</name>
    <name type="common">Atlantic horseshoe crab</name>
    <dbReference type="NCBI Taxonomy" id="6850"/>
    <lineage>
        <taxon>Eukaryota</taxon>
        <taxon>Metazoa</taxon>
        <taxon>Ecdysozoa</taxon>
        <taxon>Arthropoda</taxon>
        <taxon>Chelicerata</taxon>
        <taxon>Merostomata</taxon>
        <taxon>Xiphosura</taxon>
        <taxon>Limulidae</taxon>
        <taxon>Limulus</taxon>
    </lineage>
</organism>
<feature type="compositionally biased region" description="Acidic residues" evidence="1">
    <location>
        <begin position="620"/>
        <end position="629"/>
    </location>
</feature>
<proteinExistence type="predicted"/>
<name>A0ABM1TAQ7_LIMPO</name>
<dbReference type="GeneID" id="106468888"/>
<sequence>MEESCLTGTVNTTVKRRVKRRPSVIHQARKVVNSQEKSLHKSMLSRSRLGSCTNHKRKIQALLANNKALAQALEVSKCELRQRDEVILELCRQNSLTVPTLIKGKLQEVCNHLHSMVKILQEALTLCDRPEDSTVLLTCSDETNKSLKVDQSQSVTSTITPVHVQAKNKKSFLGQNKSTKFEKPAENLLKKHKSDTSQDTPCLLKVSQFKSNNQAPASEMTPIIEQSFLVEEEALPFLIEDKDTTSVLISDDIISHVHINNKRRYSSRIEGKQKSLEFVEEIHTGSGDGDSLDLLSEGGLAEETLESCRQFHPSVLLERLSHDPITGSNLGDILPNTIKSKRAIEEQEFNNNIDLSVTPKLPKLHSKIPVVKSSKTESDKKLNSAQNRRDTFTVPILQQSKRKEIFPVNSFEENSRRGTFVVQRLKEDSKSKTDTKSIEKVSLSPSQQESDTILISRTFSVVEPNQDILKPELQGNQSDNSKEIETCLSGCSVGVVDVGTCGPKEPSVKSSSEDKRLLLSPLVSQRHNDKSKPVHHPCSQEEDATCVLPEDMELTCTLDTLVASQSRSLITTDPVDGTHHPQGSSVEQNHRSQAKLAEKVELSGEKSITSVATLDHEQTFSEDNDDDPEYVPSPNKHNRRKNKQKTGGNLHGKNRKEKIFLIFDSFPIRVATYLVILRPRKLIIRQVENLLSQPKPISCISQCTICL</sequence>
<dbReference type="RefSeq" id="XP_022252963.1">
    <property type="nucleotide sequence ID" value="XM_022397255.1"/>
</dbReference>
<evidence type="ECO:0000313" key="3">
    <source>
        <dbReference type="RefSeq" id="XP_022252963.1"/>
    </source>
</evidence>
<evidence type="ECO:0000313" key="2">
    <source>
        <dbReference type="Proteomes" id="UP000694941"/>
    </source>
</evidence>
<dbReference type="Proteomes" id="UP000694941">
    <property type="component" value="Unplaced"/>
</dbReference>
<keyword evidence="2" id="KW-1185">Reference proteome</keyword>
<gene>
    <name evidence="3" type="primary">LOC106468888</name>
</gene>
<feature type="region of interest" description="Disordered" evidence="1">
    <location>
        <begin position="571"/>
        <end position="651"/>
    </location>
</feature>
<reference evidence="3" key="1">
    <citation type="submission" date="2025-08" db="UniProtKB">
        <authorList>
            <consortium name="RefSeq"/>
        </authorList>
    </citation>
    <scope>IDENTIFICATION</scope>
    <source>
        <tissue evidence="3">Muscle</tissue>
    </source>
</reference>
<protein>
    <submittedName>
        <fullName evidence="3">Uncharacterized protein LOC106468888</fullName>
    </submittedName>
</protein>
<accession>A0ABM1TAQ7</accession>
<feature type="region of interest" description="Disordered" evidence="1">
    <location>
        <begin position="370"/>
        <end position="390"/>
    </location>
</feature>
<evidence type="ECO:0000256" key="1">
    <source>
        <dbReference type="SAM" id="MobiDB-lite"/>
    </source>
</evidence>